<reference evidence="2" key="1">
    <citation type="journal article" date="2024" name="Proc. Natl. Acad. Sci. U.S.A.">
        <title>Extraordinary preservation of gene collinearity over three hundred million years revealed in homosporous lycophytes.</title>
        <authorList>
            <person name="Li C."/>
            <person name="Wickell D."/>
            <person name="Kuo L.Y."/>
            <person name="Chen X."/>
            <person name="Nie B."/>
            <person name="Liao X."/>
            <person name="Peng D."/>
            <person name="Ji J."/>
            <person name="Jenkins J."/>
            <person name="Williams M."/>
            <person name="Shu S."/>
            <person name="Plott C."/>
            <person name="Barry K."/>
            <person name="Rajasekar S."/>
            <person name="Grimwood J."/>
            <person name="Han X."/>
            <person name="Sun S."/>
            <person name="Hou Z."/>
            <person name="He W."/>
            <person name="Dai G."/>
            <person name="Sun C."/>
            <person name="Schmutz J."/>
            <person name="Leebens-Mack J.H."/>
            <person name="Li F.W."/>
            <person name="Wang L."/>
        </authorList>
    </citation>
    <scope>NUCLEOTIDE SEQUENCE [LARGE SCALE GENOMIC DNA]</scope>
    <source>
        <strain evidence="2">cv. PW_Plant_1</strain>
    </source>
</reference>
<accession>A0ACC2CBE1</accession>
<proteinExistence type="predicted"/>
<dbReference type="EMBL" id="CM055102">
    <property type="protein sequence ID" value="KAJ7539314.1"/>
    <property type="molecule type" value="Genomic_DNA"/>
</dbReference>
<keyword evidence="2" id="KW-1185">Reference proteome</keyword>
<gene>
    <name evidence="1" type="ORF">O6H91_11G086800</name>
</gene>
<evidence type="ECO:0000313" key="2">
    <source>
        <dbReference type="Proteomes" id="UP001162992"/>
    </source>
</evidence>
<organism evidence="1 2">
    <name type="scientific">Diphasiastrum complanatum</name>
    <name type="common">Issler's clubmoss</name>
    <name type="synonym">Lycopodium complanatum</name>
    <dbReference type="NCBI Taxonomy" id="34168"/>
    <lineage>
        <taxon>Eukaryota</taxon>
        <taxon>Viridiplantae</taxon>
        <taxon>Streptophyta</taxon>
        <taxon>Embryophyta</taxon>
        <taxon>Tracheophyta</taxon>
        <taxon>Lycopodiopsida</taxon>
        <taxon>Lycopodiales</taxon>
        <taxon>Lycopodiaceae</taxon>
        <taxon>Lycopodioideae</taxon>
        <taxon>Diphasiastrum</taxon>
    </lineage>
</organism>
<name>A0ACC2CBE1_DIPCM</name>
<dbReference type="Proteomes" id="UP001162992">
    <property type="component" value="Chromosome 11"/>
</dbReference>
<comment type="caution">
    <text evidence="1">The sequence shown here is derived from an EMBL/GenBank/DDBJ whole genome shotgun (WGS) entry which is preliminary data.</text>
</comment>
<sequence>MTCSSFLLLSTAEFMIPSGLFCLRPVSSTAFVRSALTRFSRHSSRRLSLCDTQFLRPVFKKHDSDVTMVDWTTHYAKNGKDFVQDYAAGISAREPNKIQQNHIKRKTKFLGAYELSELVAPHFCALFDNYVQFDRGLPMGIAAGIGTVAAVFVMLVLGFWAKSTENEGSVSDLVKRGQLRFDRKADSTPLKYDDPFNNPMVKAGSKNPLVRMCGKIFRLAPVTLTEEKVVSHQNRRLQAYQWKRPVVFLNEGDSVPNGVDPEEVRWIPSNHPFATTTNYIDEDSAQKNVYQTRGVPARVRAEHEALRKKMMEAAQNETEPWSSQPSVNASIRDPLANNDSGHFSTQNNTLEREEAIKVTIKCETEKAQLSESHEFPGSHLRSIDGTGQEHISSHTQQRL</sequence>
<evidence type="ECO:0000313" key="1">
    <source>
        <dbReference type="EMBL" id="KAJ7539314.1"/>
    </source>
</evidence>
<protein>
    <submittedName>
        <fullName evidence="1">Uncharacterized protein</fullName>
    </submittedName>
</protein>